<dbReference type="GO" id="GO:0006351">
    <property type="term" value="P:DNA-templated transcription"/>
    <property type="evidence" value="ECO:0007669"/>
    <property type="project" value="InterPro"/>
</dbReference>
<dbReference type="EMBL" id="BOOH01000048">
    <property type="protein sequence ID" value="GIH79422.1"/>
    <property type="molecule type" value="Genomic_DNA"/>
</dbReference>
<proteinExistence type="predicted"/>
<dbReference type="PROSITE" id="PS50082">
    <property type="entry name" value="WD_REPEATS_2"/>
    <property type="match status" value="1"/>
</dbReference>
<evidence type="ECO:0000259" key="4">
    <source>
        <dbReference type="Pfam" id="PF03118"/>
    </source>
</evidence>
<dbReference type="InterPro" id="IPR019775">
    <property type="entry name" value="WD40_repeat_CS"/>
</dbReference>
<dbReference type="SUPFAM" id="SSF47789">
    <property type="entry name" value="C-terminal domain of RNA polymerase alpha subunit"/>
    <property type="match status" value="1"/>
</dbReference>
<accession>A0A8J3RT65</accession>
<name>A0A8J3RT65_9ACTN</name>
<gene>
    <name evidence="5" type="ORF">Plo01_58510</name>
</gene>
<dbReference type="InterPro" id="IPR011047">
    <property type="entry name" value="Quinoprotein_ADH-like_sf"/>
</dbReference>
<dbReference type="PROSITE" id="PS00678">
    <property type="entry name" value="WD_REPEATS_1"/>
    <property type="match status" value="1"/>
</dbReference>
<dbReference type="GO" id="GO:0003677">
    <property type="term" value="F:DNA binding"/>
    <property type="evidence" value="ECO:0007669"/>
    <property type="project" value="InterPro"/>
</dbReference>
<dbReference type="Pfam" id="PF03118">
    <property type="entry name" value="RNA_pol_A_CTD"/>
    <property type="match status" value="1"/>
</dbReference>
<dbReference type="AlphaFoldDB" id="A0A8J3RT65"/>
<evidence type="ECO:0000313" key="5">
    <source>
        <dbReference type="EMBL" id="GIH79422.1"/>
    </source>
</evidence>
<dbReference type="Proteomes" id="UP000616724">
    <property type="component" value="Unassembled WGS sequence"/>
</dbReference>
<dbReference type="SUPFAM" id="SSF50998">
    <property type="entry name" value="Quinoprotein alcohol dehydrogenase-like"/>
    <property type="match status" value="1"/>
</dbReference>
<keyword evidence="6" id="KW-1185">Reference proteome</keyword>
<keyword evidence="1 3" id="KW-0853">WD repeat</keyword>
<dbReference type="InterPro" id="IPR001680">
    <property type="entry name" value="WD40_rpt"/>
</dbReference>
<evidence type="ECO:0000256" key="2">
    <source>
        <dbReference type="ARBA" id="ARBA00022737"/>
    </source>
</evidence>
<sequence length="151" mass="16732">MTLRQAWEAPEASLCQPYSMNDLGLPIEELNLTVRTYSCLKRAGINTFGELTAREERRILAIKGVETETLEEIERRLASFDLTLKATWESSMRDPVHSIDHLPARPVSAVAFHPDGRLLATAGADGTARLWNIGDNVHDAPAEHVTPASDR</sequence>
<evidence type="ECO:0000256" key="1">
    <source>
        <dbReference type="ARBA" id="ARBA00022574"/>
    </source>
</evidence>
<feature type="repeat" description="WD" evidence="3">
    <location>
        <begin position="107"/>
        <end position="133"/>
    </location>
</feature>
<evidence type="ECO:0000313" key="6">
    <source>
        <dbReference type="Proteomes" id="UP000616724"/>
    </source>
</evidence>
<dbReference type="RefSeq" id="WP_203893884.1">
    <property type="nucleotide sequence ID" value="NZ_BOOH01000048.1"/>
</dbReference>
<evidence type="ECO:0000256" key="3">
    <source>
        <dbReference type="PROSITE-ProRule" id="PRU00221"/>
    </source>
</evidence>
<dbReference type="InterPro" id="IPR015943">
    <property type="entry name" value="WD40/YVTN_repeat-like_dom_sf"/>
</dbReference>
<keyword evidence="2" id="KW-0677">Repeat</keyword>
<dbReference type="Gene3D" id="1.10.150.20">
    <property type="entry name" value="5' to 3' exonuclease, C-terminal subdomain"/>
    <property type="match status" value="1"/>
</dbReference>
<reference evidence="5 6" key="1">
    <citation type="submission" date="2021-01" db="EMBL/GenBank/DDBJ databases">
        <title>Whole genome shotgun sequence of Planobispora longispora NBRC 13918.</title>
        <authorList>
            <person name="Komaki H."/>
            <person name="Tamura T."/>
        </authorList>
    </citation>
    <scope>NUCLEOTIDE SEQUENCE [LARGE SCALE GENOMIC DNA]</scope>
    <source>
        <strain evidence="5 6">NBRC 13918</strain>
    </source>
</reference>
<dbReference type="Pfam" id="PF00400">
    <property type="entry name" value="WD40"/>
    <property type="match status" value="1"/>
</dbReference>
<feature type="domain" description="RNA polymerase alpha subunit C-terminal" evidence="4">
    <location>
        <begin position="22"/>
        <end position="78"/>
    </location>
</feature>
<protein>
    <recommendedName>
        <fullName evidence="4">RNA polymerase alpha subunit C-terminal domain-containing protein</fullName>
    </recommendedName>
</protein>
<dbReference type="GO" id="GO:0003899">
    <property type="term" value="F:DNA-directed RNA polymerase activity"/>
    <property type="evidence" value="ECO:0007669"/>
    <property type="project" value="InterPro"/>
</dbReference>
<dbReference type="Gene3D" id="2.130.10.10">
    <property type="entry name" value="YVTN repeat-like/Quinoprotein amine dehydrogenase"/>
    <property type="match status" value="1"/>
</dbReference>
<comment type="caution">
    <text evidence="5">The sequence shown here is derived from an EMBL/GenBank/DDBJ whole genome shotgun (WGS) entry which is preliminary data.</text>
</comment>
<dbReference type="InterPro" id="IPR011260">
    <property type="entry name" value="RNAP_asu_C"/>
</dbReference>
<dbReference type="PROSITE" id="PS50294">
    <property type="entry name" value="WD_REPEATS_REGION"/>
    <property type="match status" value="1"/>
</dbReference>
<organism evidence="5 6">
    <name type="scientific">Planobispora longispora</name>
    <dbReference type="NCBI Taxonomy" id="28887"/>
    <lineage>
        <taxon>Bacteria</taxon>
        <taxon>Bacillati</taxon>
        <taxon>Actinomycetota</taxon>
        <taxon>Actinomycetes</taxon>
        <taxon>Streptosporangiales</taxon>
        <taxon>Streptosporangiaceae</taxon>
        <taxon>Planobispora</taxon>
    </lineage>
</organism>
<dbReference type="SMART" id="SM00320">
    <property type="entry name" value="WD40"/>
    <property type="match status" value="1"/>
</dbReference>